<keyword evidence="3" id="KW-1185">Reference proteome</keyword>
<feature type="region of interest" description="Disordered" evidence="1">
    <location>
        <begin position="103"/>
        <end position="123"/>
    </location>
</feature>
<dbReference type="RefSeq" id="WP_128250615.1">
    <property type="nucleotide sequence ID" value="NZ_CP034951.1"/>
</dbReference>
<dbReference type="Pfam" id="PF14114">
    <property type="entry name" value="DUF4286"/>
    <property type="match status" value="1"/>
</dbReference>
<dbReference type="EMBL" id="CP034951">
    <property type="protein sequence ID" value="QAA82244.1"/>
    <property type="molecule type" value="Genomic_DNA"/>
</dbReference>
<dbReference type="Proteomes" id="UP000285517">
    <property type="component" value="Chromosome"/>
</dbReference>
<evidence type="ECO:0000256" key="1">
    <source>
        <dbReference type="SAM" id="MobiDB-lite"/>
    </source>
</evidence>
<dbReference type="OrthoDB" id="1121837at2"/>
<organism evidence="2 3">
    <name type="scientific">Aequorivita ciconiae</name>
    <dbReference type="NCBI Taxonomy" id="2494375"/>
    <lineage>
        <taxon>Bacteria</taxon>
        <taxon>Pseudomonadati</taxon>
        <taxon>Bacteroidota</taxon>
        <taxon>Flavobacteriia</taxon>
        <taxon>Flavobacteriales</taxon>
        <taxon>Flavobacteriaceae</taxon>
        <taxon>Aequorivita</taxon>
    </lineage>
</organism>
<dbReference type="KEGG" id="aev:EI546_11165"/>
<proteinExistence type="predicted"/>
<evidence type="ECO:0000313" key="2">
    <source>
        <dbReference type="EMBL" id="QAA82244.1"/>
    </source>
</evidence>
<sequence length="123" mass="14049">MYIYNVTINIDESVHDRWLAWMVKEHIPAMLATGKFMKALMTRVVIEEEMGGKTYSVQYTTDSKETLQKYYAEDADGLRSQSKPFEGKFVAFRTELEVIGEAHNELFNPTPTFPKGGSNTSDK</sequence>
<dbReference type="InterPro" id="IPR025563">
    <property type="entry name" value="DUF4286"/>
</dbReference>
<reference evidence="2 3" key="1">
    <citation type="submission" date="2019-01" db="EMBL/GenBank/DDBJ databases">
        <title>Complete genome sequencing of Aequorivita sp. H23M31.</title>
        <authorList>
            <person name="Bae J.-W."/>
        </authorList>
    </citation>
    <scope>NUCLEOTIDE SEQUENCE [LARGE SCALE GENOMIC DNA]</scope>
    <source>
        <strain evidence="2 3">H23M31</strain>
    </source>
</reference>
<evidence type="ECO:0000313" key="3">
    <source>
        <dbReference type="Proteomes" id="UP000285517"/>
    </source>
</evidence>
<dbReference type="AlphaFoldDB" id="A0A410G4P2"/>
<name>A0A410G4P2_9FLAO</name>
<gene>
    <name evidence="2" type="ORF">EI546_11165</name>
</gene>
<protein>
    <submittedName>
        <fullName evidence="2">DUF4286 family protein</fullName>
    </submittedName>
</protein>
<accession>A0A410G4P2</accession>